<dbReference type="GO" id="GO:0051087">
    <property type="term" value="F:protein-folding chaperone binding"/>
    <property type="evidence" value="ECO:0007669"/>
    <property type="project" value="InterPro"/>
</dbReference>
<comment type="caution">
    <text evidence="7">The sequence shown here is derived from an EMBL/GenBank/DDBJ whole genome shotgun (WGS) entry which is preliminary data.</text>
</comment>
<dbReference type="InterPro" id="IPR000740">
    <property type="entry name" value="GrpE"/>
</dbReference>
<evidence type="ECO:0000256" key="6">
    <source>
        <dbReference type="SAM" id="Coils"/>
    </source>
</evidence>
<dbReference type="HAMAP" id="MF_01151">
    <property type="entry name" value="GrpE"/>
    <property type="match status" value="1"/>
</dbReference>
<comment type="function">
    <text evidence="3 4">Participates actively in the response to hyperosmotic and heat shock by preventing the aggregation of stress-denatured proteins, in association with DnaK and GrpE. It is the nucleotide exchange factor for DnaK and may function as a thermosensor. Unfolded proteins bind initially to DnaJ; upon interaction with the DnaJ-bound protein, DnaK hydrolyzes its bound ATP, resulting in the formation of a stable complex. GrpE releases ADP from DnaK; ATP binding to DnaK triggers the release of the substrate protein, thus completing the reaction cycle. Several rounds of ATP-dependent interactions between DnaJ, DnaK and GrpE are required for fully efficient folding.</text>
</comment>
<dbReference type="GO" id="GO:0006457">
    <property type="term" value="P:protein folding"/>
    <property type="evidence" value="ECO:0007669"/>
    <property type="project" value="InterPro"/>
</dbReference>
<comment type="similarity">
    <text evidence="1 3 5">Belongs to the GrpE family.</text>
</comment>
<dbReference type="InterPro" id="IPR013805">
    <property type="entry name" value="GrpE_CC"/>
</dbReference>
<dbReference type="Gene3D" id="2.30.22.10">
    <property type="entry name" value="Head domain of nucleotide exchange factor GrpE"/>
    <property type="match status" value="1"/>
</dbReference>
<proteinExistence type="inferred from homology"/>
<dbReference type="PANTHER" id="PTHR21237:SF23">
    <property type="entry name" value="GRPE PROTEIN HOMOLOG, MITOCHONDRIAL"/>
    <property type="match status" value="1"/>
</dbReference>
<reference evidence="7 8" key="1">
    <citation type="journal article" date="2016" name="Nat. Commun.">
        <title>Thousands of microbial genomes shed light on interconnected biogeochemical processes in an aquifer system.</title>
        <authorList>
            <person name="Anantharaman K."/>
            <person name="Brown C.T."/>
            <person name="Hug L.A."/>
            <person name="Sharon I."/>
            <person name="Castelle C.J."/>
            <person name="Probst A.J."/>
            <person name="Thomas B.C."/>
            <person name="Singh A."/>
            <person name="Wilkins M.J."/>
            <person name="Karaoz U."/>
            <person name="Brodie E.L."/>
            <person name="Williams K.H."/>
            <person name="Hubbard S.S."/>
            <person name="Banfield J.F."/>
        </authorList>
    </citation>
    <scope>NUCLEOTIDE SEQUENCE [LARGE SCALE GENOMIC DNA]</scope>
</reference>
<evidence type="ECO:0000256" key="5">
    <source>
        <dbReference type="RuleBase" id="RU004478"/>
    </source>
</evidence>
<evidence type="ECO:0000256" key="4">
    <source>
        <dbReference type="RuleBase" id="RU000639"/>
    </source>
</evidence>
<sequence length="178" mass="20338">MAENENNVEFESEEELGDLAAAKAKLKKLKDELAKAKKERQEFLDGWQRCKADGVNLRREAEARAERIAELLREELIHDIIPALDSFDMAAGSEAWAEISDGFRSGMEHVRNQLLDALKRHGIERFGKVGEKLDHTLHEVVEERDDIAGEPSTVVRILRYGYKTKDRVLRPAQVFVKK</sequence>
<comment type="subunit">
    <text evidence="3">Homodimer.</text>
</comment>
<dbReference type="Gene3D" id="3.90.20.20">
    <property type="match status" value="1"/>
</dbReference>
<dbReference type="PANTHER" id="PTHR21237">
    <property type="entry name" value="GRPE PROTEIN"/>
    <property type="match status" value="1"/>
</dbReference>
<evidence type="ECO:0000256" key="3">
    <source>
        <dbReference type="HAMAP-Rule" id="MF_01151"/>
    </source>
</evidence>
<dbReference type="PROSITE" id="PS01071">
    <property type="entry name" value="GRPE"/>
    <property type="match status" value="1"/>
</dbReference>
<dbReference type="EMBL" id="MFLZ01000041">
    <property type="protein sequence ID" value="OGG79168.1"/>
    <property type="molecule type" value="Genomic_DNA"/>
</dbReference>
<gene>
    <name evidence="3" type="primary">grpE</name>
    <name evidence="7" type="ORF">A3A39_03555</name>
</gene>
<dbReference type="Proteomes" id="UP000177372">
    <property type="component" value="Unassembled WGS sequence"/>
</dbReference>
<dbReference type="SUPFAM" id="SSF51064">
    <property type="entry name" value="Head domain of nucleotide exchange factor GrpE"/>
    <property type="match status" value="1"/>
</dbReference>
<keyword evidence="2 3" id="KW-0143">Chaperone</keyword>
<evidence type="ECO:0000256" key="2">
    <source>
        <dbReference type="ARBA" id="ARBA00023186"/>
    </source>
</evidence>
<dbReference type="InterPro" id="IPR009012">
    <property type="entry name" value="GrpE_head"/>
</dbReference>
<name>A0A1F6EZW7_9BACT</name>
<evidence type="ECO:0000256" key="1">
    <source>
        <dbReference type="ARBA" id="ARBA00009054"/>
    </source>
</evidence>
<protein>
    <recommendedName>
        <fullName evidence="3 4">Protein GrpE</fullName>
    </recommendedName>
    <alternativeName>
        <fullName evidence="3">HSP-70 cofactor</fullName>
    </alternativeName>
</protein>
<dbReference type="GO" id="GO:0005737">
    <property type="term" value="C:cytoplasm"/>
    <property type="evidence" value="ECO:0007669"/>
    <property type="project" value="UniProtKB-SubCell"/>
</dbReference>
<accession>A0A1F6EZW7</accession>
<dbReference type="SUPFAM" id="SSF58014">
    <property type="entry name" value="Coiled-coil domain of nucleotide exchange factor GrpE"/>
    <property type="match status" value="1"/>
</dbReference>
<keyword evidence="3" id="KW-0963">Cytoplasm</keyword>
<organism evidence="7 8">
    <name type="scientific">Candidatus Kaiserbacteria bacterium RIFCSPLOWO2_01_FULL_54_13</name>
    <dbReference type="NCBI Taxonomy" id="1798512"/>
    <lineage>
        <taxon>Bacteria</taxon>
        <taxon>Candidatus Kaiseribacteriota</taxon>
    </lineage>
</organism>
<comment type="subcellular location">
    <subcellularLocation>
        <location evidence="3">Cytoplasm</location>
    </subcellularLocation>
</comment>
<feature type="coiled-coil region" evidence="6">
    <location>
        <begin position="12"/>
        <end position="46"/>
    </location>
</feature>
<dbReference type="GO" id="GO:0042803">
    <property type="term" value="F:protein homodimerization activity"/>
    <property type="evidence" value="ECO:0007669"/>
    <property type="project" value="InterPro"/>
</dbReference>
<dbReference type="Pfam" id="PF01025">
    <property type="entry name" value="GrpE"/>
    <property type="match status" value="1"/>
</dbReference>
<dbReference type="GO" id="GO:0000774">
    <property type="term" value="F:adenyl-nucleotide exchange factor activity"/>
    <property type="evidence" value="ECO:0007669"/>
    <property type="project" value="InterPro"/>
</dbReference>
<evidence type="ECO:0000313" key="7">
    <source>
        <dbReference type="EMBL" id="OGG79168.1"/>
    </source>
</evidence>
<dbReference type="AlphaFoldDB" id="A0A1F6EZW7"/>
<evidence type="ECO:0000313" key="8">
    <source>
        <dbReference type="Proteomes" id="UP000177372"/>
    </source>
</evidence>
<dbReference type="PRINTS" id="PR00773">
    <property type="entry name" value="GRPEPROTEIN"/>
</dbReference>
<dbReference type="STRING" id="1798512.A3A39_03555"/>
<keyword evidence="6" id="KW-0175">Coiled coil</keyword>
<dbReference type="GO" id="GO:0051082">
    <property type="term" value="F:unfolded protein binding"/>
    <property type="evidence" value="ECO:0007669"/>
    <property type="project" value="TreeGrafter"/>
</dbReference>
<keyword evidence="3 4" id="KW-0346">Stress response</keyword>